<protein>
    <submittedName>
        <fullName evidence="1">Uncharacterized protein</fullName>
    </submittedName>
</protein>
<dbReference type="EMBL" id="KV423941">
    <property type="protein sequence ID" value="KZT59322.1"/>
    <property type="molecule type" value="Genomic_DNA"/>
</dbReference>
<accession>A0A165HHY8</accession>
<evidence type="ECO:0000313" key="2">
    <source>
        <dbReference type="Proteomes" id="UP000076842"/>
    </source>
</evidence>
<dbReference type="Proteomes" id="UP000076842">
    <property type="component" value="Unassembled WGS sequence"/>
</dbReference>
<name>A0A165HHY8_9BASI</name>
<sequence>MSVGTGPRYNTAILRLQGFLKHARIGIYGNWDGQPETCVSALNAIHLEPGSDTYGTLWTDTWMALAFTRVR</sequence>
<dbReference type="AlphaFoldDB" id="A0A165HHY8"/>
<dbReference type="InParanoid" id="A0A165HHY8"/>
<organism evidence="1 2">
    <name type="scientific">Calocera cornea HHB12733</name>
    <dbReference type="NCBI Taxonomy" id="1353952"/>
    <lineage>
        <taxon>Eukaryota</taxon>
        <taxon>Fungi</taxon>
        <taxon>Dikarya</taxon>
        <taxon>Basidiomycota</taxon>
        <taxon>Agaricomycotina</taxon>
        <taxon>Dacrymycetes</taxon>
        <taxon>Dacrymycetales</taxon>
        <taxon>Dacrymycetaceae</taxon>
        <taxon>Calocera</taxon>
    </lineage>
</organism>
<proteinExistence type="predicted"/>
<keyword evidence="2" id="KW-1185">Reference proteome</keyword>
<evidence type="ECO:0000313" key="1">
    <source>
        <dbReference type="EMBL" id="KZT59322.1"/>
    </source>
</evidence>
<reference evidence="1 2" key="1">
    <citation type="journal article" date="2016" name="Mol. Biol. Evol.">
        <title>Comparative Genomics of Early-Diverging Mushroom-Forming Fungi Provides Insights into the Origins of Lignocellulose Decay Capabilities.</title>
        <authorList>
            <person name="Nagy L.G."/>
            <person name="Riley R."/>
            <person name="Tritt A."/>
            <person name="Adam C."/>
            <person name="Daum C."/>
            <person name="Floudas D."/>
            <person name="Sun H."/>
            <person name="Yadav J.S."/>
            <person name="Pangilinan J."/>
            <person name="Larsson K.H."/>
            <person name="Matsuura K."/>
            <person name="Barry K."/>
            <person name="Labutti K."/>
            <person name="Kuo R."/>
            <person name="Ohm R.A."/>
            <person name="Bhattacharya S.S."/>
            <person name="Shirouzu T."/>
            <person name="Yoshinaga Y."/>
            <person name="Martin F.M."/>
            <person name="Grigoriev I.V."/>
            <person name="Hibbett D.S."/>
        </authorList>
    </citation>
    <scope>NUCLEOTIDE SEQUENCE [LARGE SCALE GENOMIC DNA]</scope>
    <source>
        <strain evidence="1 2">HHB12733</strain>
    </source>
</reference>
<gene>
    <name evidence="1" type="ORF">CALCODRAFT_481576</name>
</gene>
<dbReference type="OrthoDB" id="10566773at2759"/>